<proteinExistence type="predicted"/>
<dbReference type="KEGG" id="ntp:CRH09_24250"/>
<sequence>MREKEYRMRHEFIGQEPTVDLVAVLLDRHRRIHDLLDRIQSGGRALPRRFDDLVRLFAAHEYAEHRVAHPAARSAGIPGHVVDHLMAEENDLERALAALCALGADDPRFHLDFGEFAAAAGLHCAREEQEEFVWLGSLPAADRRELGRSLLTAESLAPTRPHPLARRSGLARWTVAPVAALWDRLIDTMRRDRSRLP</sequence>
<dbReference type="PANTHER" id="PTHR35585:SF1">
    <property type="entry name" value="HHE DOMAIN PROTEIN (AFU_ORTHOLOGUE AFUA_4G00730)"/>
    <property type="match status" value="1"/>
</dbReference>
<accession>A0A291RNF9</accession>
<dbReference type="EMBL" id="CP023778">
    <property type="protein sequence ID" value="ATL68838.1"/>
    <property type="molecule type" value="Genomic_DNA"/>
</dbReference>
<dbReference type="InterPro" id="IPR012312">
    <property type="entry name" value="Hemerythrin-like"/>
</dbReference>
<dbReference type="Proteomes" id="UP000221961">
    <property type="component" value="Chromosome"/>
</dbReference>
<protein>
    <submittedName>
        <fullName evidence="2">Hemerythrin</fullName>
    </submittedName>
</protein>
<organism evidence="2 3">
    <name type="scientific">Nocardia terpenica</name>
    <dbReference type="NCBI Taxonomy" id="455432"/>
    <lineage>
        <taxon>Bacteria</taxon>
        <taxon>Bacillati</taxon>
        <taxon>Actinomycetota</taxon>
        <taxon>Actinomycetes</taxon>
        <taxon>Mycobacteriales</taxon>
        <taxon>Nocardiaceae</taxon>
        <taxon>Nocardia</taxon>
    </lineage>
</organism>
<evidence type="ECO:0000313" key="3">
    <source>
        <dbReference type="Proteomes" id="UP000221961"/>
    </source>
</evidence>
<reference evidence="2 3" key="1">
    <citation type="submission" date="2017-10" db="EMBL/GenBank/DDBJ databases">
        <title>Comparative genomics between pathogenic Norcardia.</title>
        <authorList>
            <person name="Zeng L."/>
        </authorList>
    </citation>
    <scope>NUCLEOTIDE SEQUENCE [LARGE SCALE GENOMIC DNA]</scope>
    <source>
        <strain evidence="2 3">NC_YFY_NT001</strain>
    </source>
</reference>
<dbReference type="Pfam" id="PF01814">
    <property type="entry name" value="Hemerythrin"/>
    <property type="match status" value="1"/>
</dbReference>
<dbReference type="AlphaFoldDB" id="A0A291RNF9"/>
<gene>
    <name evidence="2" type="ORF">CRH09_24250</name>
</gene>
<evidence type="ECO:0000313" key="2">
    <source>
        <dbReference type="EMBL" id="ATL68838.1"/>
    </source>
</evidence>
<evidence type="ECO:0000259" key="1">
    <source>
        <dbReference type="Pfam" id="PF01814"/>
    </source>
</evidence>
<dbReference type="PANTHER" id="PTHR35585">
    <property type="entry name" value="HHE DOMAIN PROTEIN (AFU_ORTHOLOGUE AFUA_4G00730)"/>
    <property type="match status" value="1"/>
</dbReference>
<feature type="domain" description="Hemerythrin-like" evidence="1">
    <location>
        <begin position="21"/>
        <end position="133"/>
    </location>
</feature>
<name>A0A291RNF9_9NOCA</name>